<evidence type="ECO:0000313" key="1">
    <source>
        <dbReference type="EMBL" id="GAG29179.1"/>
    </source>
</evidence>
<sequence>MDINNTYMVKINKKKFFVYDGTCDGRPTKWLTQSTWNGKISLYMKNGEIKYQDGKGKSMLIFEKGEKEYDMY</sequence>
<gene>
    <name evidence="1" type="ORF">S01H1_73396</name>
</gene>
<dbReference type="EMBL" id="BARS01049039">
    <property type="protein sequence ID" value="GAG29179.1"/>
    <property type="molecule type" value="Genomic_DNA"/>
</dbReference>
<proteinExistence type="predicted"/>
<reference evidence="1" key="1">
    <citation type="journal article" date="2014" name="Front. Microbiol.">
        <title>High frequency of phylogenetically diverse reductive dehalogenase-homologous genes in deep subseafloor sedimentary metagenomes.</title>
        <authorList>
            <person name="Kawai M."/>
            <person name="Futagami T."/>
            <person name="Toyoda A."/>
            <person name="Takaki Y."/>
            <person name="Nishi S."/>
            <person name="Hori S."/>
            <person name="Arai W."/>
            <person name="Tsubouchi T."/>
            <person name="Morono Y."/>
            <person name="Uchiyama I."/>
            <person name="Ito T."/>
            <person name="Fujiyama A."/>
            <person name="Inagaki F."/>
            <person name="Takami H."/>
        </authorList>
    </citation>
    <scope>NUCLEOTIDE SEQUENCE</scope>
    <source>
        <strain evidence="1">Expedition CK06-06</strain>
    </source>
</reference>
<organism evidence="1">
    <name type="scientific">marine sediment metagenome</name>
    <dbReference type="NCBI Taxonomy" id="412755"/>
    <lineage>
        <taxon>unclassified sequences</taxon>
        <taxon>metagenomes</taxon>
        <taxon>ecological metagenomes</taxon>
    </lineage>
</organism>
<dbReference type="AlphaFoldDB" id="X0WDX1"/>
<accession>X0WDX1</accession>
<name>X0WDX1_9ZZZZ</name>
<comment type="caution">
    <text evidence="1">The sequence shown here is derived from an EMBL/GenBank/DDBJ whole genome shotgun (WGS) entry which is preliminary data.</text>
</comment>
<protein>
    <submittedName>
        <fullName evidence="1">Uncharacterized protein</fullName>
    </submittedName>
</protein>